<name>A0AAE9LNK5_9ABAC</name>
<dbReference type="EMBL" id="OL685370">
    <property type="protein sequence ID" value="USC25946.1"/>
    <property type="molecule type" value="Genomic_DNA"/>
</dbReference>
<evidence type="ECO:0000256" key="1">
    <source>
        <dbReference type="SAM" id="Coils"/>
    </source>
</evidence>
<keyword evidence="4" id="KW-1185">Reference proteome</keyword>
<evidence type="ECO:0000313" key="4">
    <source>
        <dbReference type="Proteomes" id="UP001256712"/>
    </source>
</evidence>
<evidence type="ECO:0000313" key="3">
    <source>
        <dbReference type="EMBL" id="USC25946.1"/>
    </source>
</evidence>
<dbReference type="PIRSF" id="PIRSF003639">
    <property type="entry name" value="Nucleo_P87"/>
    <property type="match status" value="1"/>
</dbReference>
<dbReference type="Pfam" id="PF07267">
    <property type="entry name" value="Nucleo_P87"/>
    <property type="match status" value="1"/>
</dbReference>
<evidence type="ECO:0000256" key="2">
    <source>
        <dbReference type="SAM" id="MobiDB-lite"/>
    </source>
</evidence>
<feature type="coiled-coil region" evidence="1">
    <location>
        <begin position="181"/>
        <end position="210"/>
    </location>
</feature>
<feature type="region of interest" description="Disordered" evidence="2">
    <location>
        <begin position="451"/>
        <end position="493"/>
    </location>
</feature>
<accession>A0AAE9LNK5</accession>
<dbReference type="Proteomes" id="UP001256712">
    <property type="component" value="Segment"/>
</dbReference>
<keyword evidence="1" id="KW-0175">Coiled coil</keyword>
<dbReference type="InterPro" id="IPR009893">
    <property type="entry name" value="Nucleo_P80/P87"/>
</dbReference>
<proteinExistence type="predicted"/>
<sequence length="723" mass="83702">MNDFNSLLITRLTAQIMSKNIQQVNAIADNESLNLQEKIDALINMAATSSVPQSLPMPLSPLPIATTVPATTSIMFETTTPVVDVNASSLINNNLIVSYDFEIRFKAMSMAMTLIKKYPRYYNDATRDLIINIESNLLEYENSVNRHKGNYDDLYAFNHFLIKAEKSFVQIDNILKKDIIKILENTQAINEEQEAERLEAEQIAADALLQRQNAGFNVDNRADANISTAFNNPVPSSSAPQYAYATSDSDVYMDTAQRTAEQYTDQDKDYSIAYSSDKYNALVKNVLLRLIEKAIAKLSKNLHITTVDQLKKLRDYINSNVSNETFQIFLNQEDCVMIKNLSDLASKFFNVRCVSDTLETMLEAIRNNMAITQSESNSVQRMVSKIVNKNTDTNNLVEISMYKNEYNNIKNKNVKKLFDLYNERMPINFFNIQKQKRSATETINREIKRPNIVVVSSDDEQEENNSSDIDDDNRKEEDEDRNQNNKAMSNDIENFNFEKESKRRRLEDEELLKLKAIEFSKDVVNEKLQKIIVVTDSMKKLYEYCNCNSSLKTLPSVNDYKTLLQTLNLYNLDHVDMNVNFYELMFPLTLYNDNNYSDALSHKLINYIFVASAYFQNCAKHFNKLRNAFNAFGPFKQIDFMVMFIIKFNFLCDMRNFAKVIDRVMPNKQPNIKIHTVLVMRDKIIKLAYNNLQFQNLTKKNTFRNTMYLEKLIMLMNANYNIL</sequence>
<protein>
    <submittedName>
        <fullName evidence="3">Vp80</fullName>
    </submittedName>
</protein>
<dbReference type="GO" id="GO:0019028">
    <property type="term" value="C:viral capsid"/>
    <property type="evidence" value="ECO:0007669"/>
    <property type="project" value="InterPro"/>
</dbReference>
<reference evidence="3" key="1">
    <citation type="journal article" date="2022" name="J. Invertebr. Pathol.">
        <title>Identification of a new nucleopolyhedrovirus isolated from the olive leaf moth, Palpita vitrealis, from two locations in Egypt.</title>
        <authorList>
            <person name="El-Salamouny S."/>
            <person name="Wennmann J.T."/>
            <person name="Kleespies R.G."/>
            <person name="Richert-Poggeler K.R."/>
            <person name="Mansour A."/>
            <person name="Awad M."/>
            <person name="Agamy E."/>
            <person name="Salama R."/>
            <person name="Jehle J.A."/>
        </authorList>
    </citation>
    <scope>NUCLEOTIDE SEQUENCE</scope>
    <source>
        <strain evidence="3">Giza 2005</strain>
    </source>
</reference>
<feature type="compositionally biased region" description="Acidic residues" evidence="2">
    <location>
        <begin position="457"/>
        <end position="471"/>
    </location>
</feature>
<organism evidence="3 4">
    <name type="scientific">Palpita vitrealis nucleopolyhedrovirus</name>
    <dbReference type="NCBI Taxonomy" id="2951960"/>
    <lineage>
        <taxon>Viruses</taxon>
        <taxon>Viruses incertae sedis</taxon>
        <taxon>Naldaviricetes</taxon>
        <taxon>Lefavirales</taxon>
        <taxon>Baculoviridae</taxon>
        <taxon>Alphabaculovirus</taxon>
        <taxon>Alphabaculovirus pavitrealis</taxon>
    </lineage>
</organism>